<evidence type="ECO:0000259" key="6">
    <source>
        <dbReference type="Pfam" id="PF08281"/>
    </source>
</evidence>
<dbReference type="NCBIfam" id="TIGR02937">
    <property type="entry name" value="sigma70-ECF"/>
    <property type="match status" value="1"/>
</dbReference>
<dbReference type="InterPro" id="IPR007627">
    <property type="entry name" value="RNA_pol_sigma70_r2"/>
</dbReference>
<evidence type="ECO:0000313" key="7">
    <source>
        <dbReference type="EMBL" id="MFD2554329.1"/>
    </source>
</evidence>
<gene>
    <name evidence="7" type="ORF">ACFSQW_08000</name>
</gene>
<comment type="caution">
    <text evidence="7">The sequence shown here is derived from an EMBL/GenBank/DDBJ whole genome shotgun (WGS) entry which is preliminary data.</text>
</comment>
<dbReference type="Pfam" id="PF04542">
    <property type="entry name" value="Sigma70_r2"/>
    <property type="match status" value="1"/>
</dbReference>
<dbReference type="EMBL" id="JBHULD010000008">
    <property type="protein sequence ID" value="MFD2554329.1"/>
    <property type="molecule type" value="Genomic_DNA"/>
</dbReference>
<evidence type="ECO:0000256" key="2">
    <source>
        <dbReference type="ARBA" id="ARBA00023015"/>
    </source>
</evidence>
<dbReference type="PANTHER" id="PTHR43133:SF46">
    <property type="entry name" value="RNA POLYMERASE SIGMA-70 FACTOR ECF SUBFAMILY"/>
    <property type="match status" value="1"/>
</dbReference>
<dbReference type="Gene3D" id="1.10.10.10">
    <property type="entry name" value="Winged helix-like DNA-binding domain superfamily/Winged helix DNA-binding domain"/>
    <property type="match status" value="1"/>
</dbReference>
<dbReference type="SUPFAM" id="SSF88946">
    <property type="entry name" value="Sigma2 domain of RNA polymerase sigma factors"/>
    <property type="match status" value="1"/>
</dbReference>
<evidence type="ECO:0000256" key="4">
    <source>
        <dbReference type="ARBA" id="ARBA00023163"/>
    </source>
</evidence>
<accession>A0ABW5L005</accession>
<feature type="domain" description="RNA polymerase sigma factor 70 region 4 type 2" evidence="6">
    <location>
        <begin position="126"/>
        <end position="169"/>
    </location>
</feature>
<dbReference type="InterPro" id="IPR036388">
    <property type="entry name" value="WH-like_DNA-bd_sf"/>
</dbReference>
<dbReference type="InterPro" id="IPR000792">
    <property type="entry name" value="Tscrpt_reg_LuxR_C"/>
</dbReference>
<dbReference type="PRINTS" id="PR00038">
    <property type="entry name" value="HTHLUXR"/>
</dbReference>
<dbReference type="Proteomes" id="UP001597440">
    <property type="component" value="Unassembled WGS sequence"/>
</dbReference>
<keyword evidence="4" id="KW-0804">Transcription</keyword>
<name>A0ABW5L005_9SPHI</name>
<dbReference type="InterPro" id="IPR039425">
    <property type="entry name" value="RNA_pol_sigma-70-like"/>
</dbReference>
<dbReference type="InterPro" id="IPR013325">
    <property type="entry name" value="RNA_pol_sigma_r2"/>
</dbReference>
<feature type="domain" description="RNA polymerase sigma-70 region 2" evidence="5">
    <location>
        <begin position="27"/>
        <end position="91"/>
    </location>
</feature>
<evidence type="ECO:0000256" key="3">
    <source>
        <dbReference type="ARBA" id="ARBA00023082"/>
    </source>
</evidence>
<dbReference type="InterPro" id="IPR014284">
    <property type="entry name" value="RNA_pol_sigma-70_dom"/>
</dbReference>
<keyword evidence="8" id="KW-1185">Reference proteome</keyword>
<organism evidence="7 8">
    <name type="scientific">Sphingobacterium tabacisoli</name>
    <dbReference type="NCBI Taxonomy" id="2044855"/>
    <lineage>
        <taxon>Bacteria</taxon>
        <taxon>Pseudomonadati</taxon>
        <taxon>Bacteroidota</taxon>
        <taxon>Sphingobacteriia</taxon>
        <taxon>Sphingobacteriales</taxon>
        <taxon>Sphingobacteriaceae</taxon>
        <taxon>Sphingobacterium</taxon>
    </lineage>
</organism>
<keyword evidence="3" id="KW-0731">Sigma factor</keyword>
<dbReference type="Gene3D" id="1.10.1740.10">
    <property type="match status" value="1"/>
</dbReference>
<dbReference type="PANTHER" id="PTHR43133">
    <property type="entry name" value="RNA POLYMERASE ECF-TYPE SIGMA FACTO"/>
    <property type="match status" value="1"/>
</dbReference>
<evidence type="ECO:0000256" key="1">
    <source>
        <dbReference type="ARBA" id="ARBA00010641"/>
    </source>
</evidence>
<proteinExistence type="inferred from homology"/>
<sequence>MSNLEHLLDEELYALMLEDKRAAFHVIYERYKAAMLMYAAKRVPLEIAEDLVHDVFIRIWNNRNEIEISEKFAGYLFKSLRHIIIDHMARDASAQKYLDALSTFAETYSMDRADDKLREALFLEGIQLLLQHFNPQYLEIFKLRIEGYSNPEIAKKLGLSEKTVRNQYSIILKYLKDKLPFLLILLLTAR</sequence>
<dbReference type="Pfam" id="PF08281">
    <property type="entry name" value="Sigma70_r4_2"/>
    <property type="match status" value="1"/>
</dbReference>
<comment type="similarity">
    <text evidence="1">Belongs to the sigma-70 factor family. ECF subfamily.</text>
</comment>
<protein>
    <submittedName>
        <fullName evidence="7">RNA polymerase sigma factor</fullName>
    </submittedName>
</protein>
<evidence type="ECO:0000259" key="5">
    <source>
        <dbReference type="Pfam" id="PF04542"/>
    </source>
</evidence>
<evidence type="ECO:0000313" key="8">
    <source>
        <dbReference type="Proteomes" id="UP001597440"/>
    </source>
</evidence>
<dbReference type="SUPFAM" id="SSF88659">
    <property type="entry name" value="Sigma3 and sigma4 domains of RNA polymerase sigma factors"/>
    <property type="match status" value="1"/>
</dbReference>
<dbReference type="InterPro" id="IPR013324">
    <property type="entry name" value="RNA_pol_sigma_r3/r4-like"/>
</dbReference>
<dbReference type="InterPro" id="IPR013249">
    <property type="entry name" value="RNA_pol_sigma70_r4_t2"/>
</dbReference>
<keyword evidence="2" id="KW-0805">Transcription regulation</keyword>
<dbReference type="RefSeq" id="WP_210355874.1">
    <property type="nucleotide sequence ID" value="NZ_JAEQMU010000006.1"/>
</dbReference>
<reference evidence="8" key="1">
    <citation type="journal article" date="2019" name="Int. J. Syst. Evol. Microbiol.">
        <title>The Global Catalogue of Microorganisms (GCM) 10K type strain sequencing project: providing services to taxonomists for standard genome sequencing and annotation.</title>
        <authorList>
            <consortium name="The Broad Institute Genomics Platform"/>
            <consortium name="The Broad Institute Genome Sequencing Center for Infectious Disease"/>
            <person name="Wu L."/>
            <person name="Ma J."/>
        </authorList>
    </citation>
    <scope>NUCLEOTIDE SEQUENCE [LARGE SCALE GENOMIC DNA]</scope>
    <source>
        <strain evidence="8">KCTC 52298</strain>
    </source>
</reference>